<sequence>MDKKIGPTFAMLRENKALTLKDATAGEFSIAQLSKFERGESNLSIDKFVKVLKNTQIDLDEFQDMYENYQFSEDYFFHNDLGAARRIGDLNKMKKWLNYWTEQVKKEPQKKFNRLNQAAVQISLQETAGLSIESGSLEYIVTYLDKVSQWSRYELFIFSIVQNYLDDNMLKHYGHQVFEMANFYQNIHLNQQMVLRTMLKLVDTWLDRHNLPQALNYLNYVKNIGIKIDFFDEAITYRYQEARYRYLLGHKDSKLVMYDCVHDLEKYGYSIEAEILYKEIEKL</sequence>
<dbReference type="EMBL" id="JXJU01000007">
    <property type="protein sequence ID" value="PCR99694.1"/>
    <property type="molecule type" value="Genomic_DNA"/>
</dbReference>
<evidence type="ECO:0000313" key="3">
    <source>
        <dbReference type="Proteomes" id="UP000218181"/>
    </source>
</evidence>
<dbReference type="InterPro" id="IPR053163">
    <property type="entry name" value="HTH-type_regulator_Rgg"/>
</dbReference>
<accession>A0A2A5RKI3</accession>
<dbReference type="Proteomes" id="UP000218181">
    <property type="component" value="Unassembled WGS sequence"/>
</dbReference>
<dbReference type="InterPro" id="IPR010057">
    <property type="entry name" value="Transcription_activator_Rgg_C"/>
</dbReference>
<dbReference type="CDD" id="cd00093">
    <property type="entry name" value="HTH_XRE"/>
    <property type="match status" value="1"/>
</dbReference>
<dbReference type="SUPFAM" id="SSF47413">
    <property type="entry name" value="lambda repressor-like DNA-binding domains"/>
    <property type="match status" value="1"/>
</dbReference>
<dbReference type="AlphaFoldDB" id="A0A2A5RKI3"/>
<dbReference type="PANTHER" id="PTHR37038">
    <property type="entry name" value="TRANSCRIPTIONAL REGULATOR-RELATED"/>
    <property type="match status" value="1"/>
</dbReference>
<dbReference type="InterPro" id="IPR010982">
    <property type="entry name" value="Lambda_DNA-bd_dom_sf"/>
</dbReference>
<dbReference type="STRING" id="1291764.GCA_001311235_02153"/>
<organism evidence="2 3">
    <name type="scientific">Lactococcus fujiensis JCM 16395</name>
    <dbReference type="NCBI Taxonomy" id="1291764"/>
    <lineage>
        <taxon>Bacteria</taxon>
        <taxon>Bacillati</taxon>
        <taxon>Bacillota</taxon>
        <taxon>Bacilli</taxon>
        <taxon>Lactobacillales</taxon>
        <taxon>Streptococcaceae</taxon>
        <taxon>Lactococcus</taxon>
    </lineage>
</organism>
<comment type="caution">
    <text evidence="2">The sequence shown here is derived from an EMBL/GenBank/DDBJ whole genome shotgun (WGS) entry which is preliminary data.</text>
</comment>
<keyword evidence="3" id="KW-1185">Reference proteome</keyword>
<dbReference type="RefSeq" id="WP_096818405.1">
    <property type="nucleotide sequence ID" value="NZ_JXJU01000007.1"/>
</dbReference>
<evidence type="ECO:0000259" key="1">
    <source>
        <dbReference type="PROSITE" id="PS50943"/>
    </source>
</evidence>
<dbReference type="OrthoDB" id="5769614at2"/>
<reference evidence="2 3" key="1">
    <citation type="submission" date="2014-12" db="EMBL/GenBank/DDBJ databases">
        <title>Draft genome sequences of 10 type strains of Lactococcus.</title>
        <authorList>
            <person name="Sun Z."/>
            <person name="Zhong Z."/>
            <person name="Liu W."/>
            <person name="Zhang W."/>
            <person name="Zhang H."/>
        </authorList>
    </citation>
    <scope>NUCLEOTIDE SEQUENCE [LARGE SCALE GENOMIC DNA]</scope>
    <source>
        <strain evidence="2 3">JCM 16395</strain>
    </source>
</reference>
<gene>
    <name evidence="2" type="ORF">RT41_GL001807</name>
</gene>
<dbReference type="PROSITE" id="PS50943">
    <property type="entry name" value="HTH_CROC1"/>
    <property type="match status" value="1"/>
</dbReference>
<protein>
    <submittedName>
        <fullName evidence="2">Positive transcription regulator</fullName>
    </submittedName>
</protein>
<feature type="domain" description="HTH cro/C1-type" evidence="1">
    <location>
        <begin position="29"/>
        <end position="62"/>
    </location>
</feature>
<proteinExistence type="predicted"/>
<name>A0A2A5RKI3_9LACT</name>
<evidence type="ECO:0000313" key="2">
    <source>
        <dbReference type="EMBL" id="PCR99694.1"/>
    </source>
</evidence>
<dbReference type="Pfam" id="PF21259">
    <property type="entry name" value="Rgg_C"/>
    <property type="match status" value="1"/>
</dbReference>
<dbReference type="GO" id="GO:0003677">
    <property type="term" value="F:DNA binding"/>
    <property type="evidence" value="ECO:0007669"/>
    <property type="project" value="InterPro"/>
</dbReference>
<dbReference type="InterPro" id="IPR011990">
    <property type="entry name" value="TPR-like_helical_dom_sf"/>
</dbReference>
<dbReference type="Gene3D" id="1.25.40.10">
    <property type="entry name" value="Tetratricopeptide repeat domain"/>
    <property type="match status" value="1"/>
</dbReference>
<dbReference type="PANTHER" id="PTHR37038:SF12">
    <property type="entry name" value="TRANSCRIPTIONAL REGULATOR"/>
    <property type="match status" value="1"/>
</dbReference>
<dbReference type="InterPro" id="IPR001387">
    <property type="entry name" value="Cro/C1-type_HTH"/>
</dbReference>
<dbReference type="NCBIfam" id="TIGR01716">
    <property type="entry name" value="RGG_Cterm"/>
    <property type="match status" value="1"/>
</dbReference>